<dbReference type="InterPro" id="IPR015590">
    <property type="entry name" value="Aldehyde_DH_dom"/>
</dbReference>
<dbReference type="GO" id="GO:0004777">
    <property type="term" value="F:succinate-semialdehyde dehydrogenase (NAD+) activity"/>
    <property type="evidence" value="ECO:0007669"/>
    <property type="project" value="TreeGrafter"/>
</dbReference>
<dbReference type="PANTHER" id="PTHR43353">
    <property type="entry name" value="SUCCINATE-SEMIALDEHYDE DEHYDROGENASE, MITOCHONDRIAL"/>
    <property type="match status" value="1"/>
</dbReference>
<evidence type="ECO:0000256" key="1">
    <source>
        <dbReference type="ARBA" id="ARBA00009986"/>
    </source>
</evidence>
<reference evidence="6 7" key="1">
    <citation type="submission" date="2014-05" db="EMBL/GenBank/DDBJ databases">
        <title>ATOL: Assembling a taxonomically balanced genome-scale reconstruction of the evolutionary history of the Enterobacteriaceae.</title>
        <authorList>
            <person name="Plunkett G.III."/>
            <person name="Neeno-Eckwall E.C."/>
            <person name="Glasner J.D."/>
            <person name="Perna N.T."/>
        </authorList>
    </citation>
    <scope>NUCLEOTIDE SEQUENCE [LARGE SCALE GENOMIC DNA]</scope>
    <source>
        <strain evidence="6 7">ATCC 33301</strain>
    </source>
</reference>
<comment type="similarity">
    <text evidence="1 4">Belongs to the aldehyde dehydrogenase family.</text>
</comment>
<dbReference type="InterPro" id="IPR016162">
    <property type="entry name" value="Ald_DH_N"/>
</dbReference>
<dbReference type="Proteomes" id="UP000028602">
    <property type="component" value="Unassembled WGS sequence"/>
</dbReference>
<proteinExistence type="inferred from homology"/>
<dbReference type="InterPro" id="IPR016161">
    <property type="entry name" value="Ald_DH/histidinol_DH"/>
</dbReference>
<dbReference type="GO" id="GO:0050569">
    <property type="term" value="F:glycolaldehyde dehydrogenase (NAD+) activity"/>
    <property type="evidence" value="ECO:0007669"/>
    <property type="project" value="UniProtKB-EC"/>
</dbReference>
<evidence type="ECO:0000256" key="2">
    <source>
        <dbReference type="ARBA" id="ARBA00023002"/>
    </source>
</evidence>
<dbReference type="RefSeq" id="WP_025901162.1">
    <property type="nucleotide sequence ID" value="NZ_ATMJ01000012.1"/>
</dbReference>
<dbReference type="eggNOG" id="COG1012">
    <property type="taxonomic scope" value="Bacteria"/>
</dbReference>
<dbReference type="FunFam" id="3.40.605.10:FF:000007">
    <property type="entry name" value="NAD/NADP-dependent betaine aldehyde dehydrogenase"/>
    <property type="match status" value="1"/>
</dbReference>
<gene>
    <name evidence="6" type="primary">aldA</name>
    <name evidence="6" type="ORF">GTPT_1105</name>
</gene>
<feature type="domain" description="Aldehyde dehydrogenase" evidence="5">
    <location>
        <begin position="21"/>
        <end position="482"/>
    </location>
</feature>
<dbReference type="FunFam" id="3.40.309.10:FF:000009">
    <property type="entry name" value="Aldehyde dehydrogenase A"/>
    <property type="match status" value="1"/>
</dbReference>
<organism evidence="6 7">
    <name type="scientific">Tatumella ptyseos ATCC 33301</name>
    <dbReference type="NCBI Taxonomy" id="1005995"/>
    <lineage>
        <taxon>Bacteria</taxon>
        <taxon>Pseudomonadati</taxon>
        <taxon>Pseudomonadota</taxon>
        <taxon>Gammaproteobacteria</taxon>
        <taxon>Enterobacterales</taxon>
        <taxon>Erwiniaceae</taxon>
        <taxon>Tatumella</taxon>
    </lineage>
</organism>
<dbReference type="Pfam" id="PF00171">
    <property type="entry name" value="Aldedh"/>
    <property type="match status" value="1"/>
</dbReference>
<evidence type="ECO:0000313" key="7">
    <source>
        <dbReference type="Proteomes" id="UP000028602"/>
    </source>
</evidence>
<sequence length="487" mass="52612">MTHLFKHLLPEQPSHFIDGQWVSASESDEVLNPSTGKVITRVATGDKTTIDQAVRQAAIAQQCWAKKPQPERAAFLEAWIEQVKEHAEALAHLLVTEQGKPLSEARGEVDMALTMLRYSASFAWRNQGEVLAASAPGQHSVTREVPLGVVGAITPWNFPLALFIRKTAPAIVAGNTIVVKPSEVTPLSALALATLSQKAGIPAGVINVVCGTGRVVGDALVKHPDTALITMTGSTGAGKQIMKNAAEKVIPVSLELGGKAPFIVMDDADIERAATDALNARMSNCGQVCICNERTYVQRGVYDAFIQALQKAAAGVVVGDPMAETTTVGPKVSVPEKEHVEQLMQETLQEGGKVIWQAELPRDPELQGGNWVAPAIVTDLPENARILREEVFGPILPVVVFDTPEEVIEKANDSEYGLSSYLYTRDLSVALTLSDALEYGEVYINRHGPEEINGFHAGWKLSGLGGDDGEHGYQLYVKRKTVYIDYH</sequence>
<dbReference type="EC" id="1.-.-.-" evidence="6"/>
<keyword evidence="2 4" id="KW-0560">Oxidoreductase</keyword>
<evidence type="ECO:0000259" key="5">
    <source>
        <dbReference type="Pfam" id="PF00171"/>
    </source>
</evidence>
<evidence type="ECO:0000256" key="3">
    <source>
        <dbReference type="PROSITE-ProRule" id="PRU10007"/>
    </source>
</evidence>
<dbReference type="EC" id="1.2.1.3" evidence="6"/>
<comment type="caution">
    <text evidence="6">The sequence shown here is derived from an EMBL/GenBank/DDBJ whole genome shotgun (WGS) entry which is preliminary data.</text>
</comment>
<dbReference type="EMBL" id="JMPR01000020">
    <property type="protein sequence ID" value="KFD20572.1"/>
    <property type="molecule type" value="Genomic_DNA"/>
</dbReference>
<dbReference type="Gene3D" id="3.40.605.10">
    <property type="entry name" value="Aldehyde Dehydrogenase, Chain A, domain 1"/>
    <property type="match status" value="1"/>
</dbReference>
<name>A0A085JJC6_9GAMM</name>
<accession>A0A085JJC6</accession>
<dbReference type="Gene3D" id="3.40.309.10">
    <property type="entry name" value="Aldehyde Dehydrogenase, Chain A, domain 2"/>
    <property type="match status" value="1"/>
</dbReference>
<dbReference type="AlphaFoldDB" id="A0A085JJC6"/>
<dbReference type="PROSITE" id="PS00687">
    <property type="entry name" value="ALDEHYDE_DEHYDR_GLU"/>
    <property type="match status" value="1"/>
</dbReference>
<dbReference type="GO" id="GO:0009450">
    <property type="term" value="P:gamma-aminobutyric acid catabolic process"/>
    <property type="evidence" value="ECO:0007669"/>
    <property type="project" value="TreeGrafter"/>
</dbReference>
<evidence type="ECO:0000256" key="4">
    <source>
        <dbReference type="RuleBase" id="RU003345"/>
    </source>
</evidence>
<dbReference type="OrthoDB" id="9812625at2"/>
<dbReference type="InterPro" id="IPR029510">
    <property type="entry name" value="Ald_DH_CS_GLU"/>
</dbReference>
<evidence type="ECO:0000313" key="6">
    <source>
        <dbReference type="EMBL" id="KFD20572.1"/>
    </source>
</evidence>
<dbReference type="InterPro" id="IPR016163">
    <property type="entry name" value="Ald_DH_C"/>
</dbReference>
<dbReference type="PANTHER" id="PTHR43353:SF5">
    <property type="entry name" value="SUCCINATE-SEMIALDEHYDE DEHYDROGENASE, MITOCHONDRIAL"/>
    <property type="match status" value="1"/>
</dbReference>
<protein>
    <submittedName>
        <fullName evidence="6">Aldehyde dehydrogenase</fullName>
        <ecNumber evidence="6">1.-.-.-</ecNumber>
        <ecNumber evidence="6">1.2.1.21</ecNumber>
        <ecNumber evidence="6">1.2.1.3</ecNumber>
    </submittedName>
</protein>
<dbReference type="InterPro" id="IPR050740">
    <property type="entry name" value="Aldehyde_DH_Superfamily"/>
</dbReference>
<dbReference type="SUPFAM" id="SSF53720">
    <property type="entry name" value="ALDH-like"/>
    <property type="match status" value="1"/>
</dbReference>
<keyword evidence="7" id="KW-1185">Reference proteome</keyword>
<dbReference type="EC" id="1.2.1.21" evidence="6"/>
<feature type="active site" evidence="3">
    <location>
        <position position="255"/>
    </location>
</feature>